<keyword evidence="2" id="KW-1185">Reference proteome</keyword>
<dbReference type="Proteomes" id="UP001180536">
    <property type="component" value="Unassembled WGS sequence"/>
</dbReference>
<proteinExistence type="predicted"/>
<gene>
    <name evidence="1" type="ORF">J2X16_002408</name>
</gene>
<evidence type="ECO:0000313" key="1">
    <source>
        <dbReference type="EMBL" id="MDR7297061.1"/>
    </source>
</evidence>
<name>A0ABU1ZAL6_9BURK</name>
<evidence type="ECO:0000313" key="2">
    <source>
        <dbReference type="Proteomes" id="UP001180536"/>
    </source>
</evidence>
<organism evidence="1 2">
    <name type="scientific">Pelomonas aquatica</name>
    <dbReference type="NCBI Taxonomy" id="431058"/>
    <lineage>
        <taxon>Bacteria</taxon>
        <taxon>Pseudomonadati</taxon>
        <taxon>Pseudomonadota</taxon>
        <taxon>Betaproteobacteria</taxon>
        <taxon>Burkholderiales</taxon>
        <taxon>Sphaerotilaceae</taxon>
        <taxon>Roseateles</taxon>
    </lineage>
</organism>
<accession>A0ABU1ZAL6</accession>
<reference evidence="1 2" key="1">
    <citation type="submission" date="2023-07" db="EMBL/GenBank/DDBJ databases">
        <title>Sorghum-associated microbial communities from plants grown in Nebraska, USA.</title>
        <authorList>
            <person name="Schachtman D."/>
        </authorList>
    </citation>
    <scope>NUCLEOTIDE SEQUENCE [LARGE SCALE GENOMIC DNA]</scope>
    <source>
        <strain evidence="1 2">BE310</strain>
    </source>
</reference>
<dbReference type="EMBL" id="JAVDXQ010000003">
    <property type="protein sequence ID" value="MDR7297061.1"/>
    <property type="molecule type" value="Genomic_DNA"/>
</dbReference>
<protein>
    <submittedName>
        <fullName evidence="1">Uncharacterized protein</fullName>
    </submittedName>
</protein>
<comment type="caution">
    <text evidence="1">The sequence shown here is derived from an EMBL/GenBank/DDBJ whole genome shotgun (WGS) entry which is preliminary data.</text>
</comment>
<sequence>MHFGHGSWQEFGRHDRKRVRLTAYPLRSDAVSCGLSHSPVPLSEAPGALQGVKKITAMHDVRGLQSKG</sequence>